<evidence type="ECO:0000313" key="5">
    <source>
        <dbReference type="EMBL" id="PRY52591.1"/>
    </source>
</evidence>
<dbReference type="OrthoDB" id="1007667at2"/>
<dbReference type="RefSeq" id="WP_106293017.1">
    <property type="nucleotide sequence ID" value="NZ_PVTH01000005.1"/>
</dbReference>
<name>A0A2T0U3W5_9SPHI</name>
<evidence type="ECO:0000259" key="4">
    <source>
        <dbReference type="PROSITE" id="PS01124"/>
    </source>
</evidence>
<keyword evidence="3" id="KW-0804">Transcription</keyword>
<dbReference type="Gene3D" id="1.10.10.60">
    <property type="entry name" value="Homeodomain-like"/>
    <property type="match status" value="1"/>
</dbReference>
<comment type="caution">
    <text evidence="5">The sequence shown here is derived from an EMBL/GenBank/DDBJ whole genome shotgun (WGS) entry which is preliminary data.</text>
</comment>
<protein>
    <submittedName>
        <fullName evidence="5">AraC-like DNA-binding protein</fullName>
    </submittedName>
</protein>
<dbReference type="GO" id="GO:0003700">
    <property type="term" value="F:DNA-binding transcription factor activity"/>
    <property type="evidence" value="ECO:0007669"/>
    <property type="project" value="InterPro"/>
</dbReference>
<keyword evidence="1" id="KW-0805">Transcription regulation</keyword>
<evidence type="ECO:0000256" key="1">
    <source>
        <dbReference type="ARBA" id="ARBA00023015"/>
    </source>
</evidence>
<proteinExistence type="predicted"/>
<organism evidence="5 6">
    <name type="scientific">Arcticibacter pallidicorallinus</name>
    <dbReference type="NCBI Taxonomy" id="1259464"/>
    <lineage>
        <taxon>Bacteria</taxon>
        <taxon>Pseudomonadati</taxon>
        <taxon>Bacteroidota</taxon>
        <taxon>Sphingobacteriia</taxon>
        <taxon>Sphingobacteriales</taxon>
        <taxon>Sphingobacteriaceae</taxon>
        <taxon>Arcticibacter</taxon>
    </lineage>
</organism>
<dbReference type="PANTHER" id="PTHR43280">
    <property type="entry name" value="ARAC-FAMILY TRANSCRIPTIONAL REGULATOR"/>
    <property type="match status" value="1"/>
</dbReference>
<dbReference type="AlphaFoldDB" id="A0A2T0U3W5"/>
<dbReference type="PANTHER" id="PTHR43280:SF32">
    <property type="entry name" value="TRANSCRIPTIONAL REGULATORY PROTEIN"/>
    <property type="match status" value="1"/>
</dbReference>
<sequence length="304" mass="35536">MKAPELIKTDDELFRAPGESLANSANINIMELSSLHLKKQLNTTVYLRSSMFILVLSGTCAIEINFRRYEVSTDEIILLSFGHFFKISHLSEDLRCIVLYVSKGYIDDMFSTDMVYKRIKYGVRMHRKPHLTLNNEEAHLLHQRLQFIQGVVLNEQHRYHKEMILASLLFFFLDLSNIIEKDERDLLASQPSRDEIYFQQFLEQLVLHYKSQHHVDFYAEKLHITTHYLTLIVKRVSGQTVTDLIFQLLFSEAKLLLQQPRFSVQQVAEELHFSDQSAFGKFFKRKSGTSPKEFALKAKNQNSI</sequence>
<dbReference type="InterPro" id="IPR018060">
    <property type="entry name" value="HTH_AraC"/>
</dbReference>
<feature type="domain" description="HTH araC/xylS-type" evidence="4">
    <location>
        <begin position="199"/>
        <end position="297"/>
    </location>
</feature>
<evidence type="ECO:0000313" key="6">
    <source>
        <dbReference type="Proteomes" id="UP000238034"/>
    </source>
</evidence>
<evidence type="ECO:0000256" key="2">
    <source>
        <dbReference type="ARBA" id="ARBA00023125"/>
    </source>
</evidence>
<keyword evidence="2 5" id="KW-0238">DNA-binding</keyword>
<dbReference type="PROSITE" id="PS01124">
    <property type="entry name" value="HTH_ARAC_FAMILY_2"/>
    <property type="match status" value="1"/>
</dbReference>
<dbReference type="SUPFAM" id="SSF46689">
    <property type="entry name" value="Homeodomain-like"/>
    <property type="match status" value="1"/>
</dbReference>
<dbReference type="Pfam" id="PF12833">
    <property type="entry name" value="HTH_18"/>
    <property type="match status" value="1"/>
</dbReference>
<gene>
    <name evidence="5" type="ORF">B0I27_10557</name>
</gene>
<dbReference type="Proteomes" id="UP000238034">
    <property type="component" value="Unassembled WGS sequence"/>
</dbReference>
<dbReference type="EMBL" id="PVTH01000005">
    <property type="protein sequence ID" value="PRY52591.1"/>
    <property type="molecule type" value="Genomic_DNA"/>
</dbReference>
<reference evidence="5 6" key="1">
    <citation type="submission" date="2018-03" db="EMBL/GenBank/DDBJ databases">
        <title>Genomic Encyclopedia of Type Strains, Phase III (KMG-III): the genomes of soil and plant-associated and newly described type strains.</title>
        <authorList>
            <person name="Whitman W."/>
        </authorList>
    </citation>
    <scope>NUCLEOTIDE SEQUENCE [LARGE SCALE GENOMIC DNA]</scope>
    <source>
        <strain evidence="5 6">CGMCC 1.9313</strain>
    </source>
</reference>
<accession>A0A2T0U3W5</accession>
<keyword evidence="6" id="KW-1185">Reference proteome</keyword>
<dbReference type="InterPro" id="IPR009057">
    <property type="entry name" value="Homeodomain-like_sf"/>
</dbReference>
<dbReference type="GO" id="GO:0043565">
    <property type="term" value="F:sequence-specific DNA binding"/>
    <property type="evidence" value="ECO:0007669"/>
    <property type="project" value="InterPro"/>
</dbReference>
<evidence type="ECO:0000256" key="3">
    <source>
        <dbReference type="ARBA" id="ARBA00023163"/>
    </source>
</evidence>
<dbReference type="SMART" id="SM00342">
    <property type="entry name" value="HTH_ARAC"/>
    <property type="match status" value="1"/>
</dbReference>